<evidence type="ECO:0000313" key="3">
    <source>
        <dbReference type="EMBL" id="NDV00812.1"/>
    </source>
</evidence>
<dbReference type="AlphaFoldDB" id="A0A6B2JZL2"/>
<proteinExistence type="predicted"/>
<keyword evidence="1" id="KW-1133">Transmembrane helix</keyword>
<gene>
    <name evidence="3" type="ORF">GZA08_07490</name>
</gene>
<evidence type="ECO:0000259" key="2">
    <source>
        <dbReference type="Pfam" id="PF00487"/>
    </source>
</evidence>
<dbReference type="GO" id="GO:0016020">
    <property type="term" value="C:membrane"/>
    <property type="evidence" value="ECO:0007669"/>
    <property type="project" value="TreeGrafter"/>
</dbReference>
<dbReference type="RefSeq" id="WP_163891657.1">
    <property type="nucleotide sequence ID" value="NZ_JAAFYS010000002.1"/>
</dbReference>
<feature type="transmembrane region" description="Helical" evidence="1">
    <location>
        <begin position="180"/>
        <end position="202"/>
    </location>
</feature>
<protein>
    <submittedName>
        <fullName evidence="3">Fatty acid desaturase</fullName>
    </submittedName>
</protein>
<dbReference type="InterPro" id="IPR005804">
    <property type="entry name" value="FA_desaturase_dom"/>
</dbReference>
<sequence>MTDVQEAQERALREFTRQWCERDNRIAALSYFGNLIAYFATFFAAVWAALEGAWWLVAAIVVVNAFAAVRLYVLEHDCGHYTLFETRRQNDIAGIALSFFTLTPYRAMQYNHNRHHAHLGNLDMRDTGEIYTMTVREWEEAGPLKRIAYRTLRNPLFLLPIGGTLTYALRYRWPKNTMKVGWKGVMVQNLGLAIWLGFIWWVSGWTGLAVYGMTVVVAAVLGVAQVYLQHNFEHTYWDRKPTLKPRIAALKGSSALDFGHWWDIATANIAYHDIHHFNANVPSYRLRKCHLAAREQFHLPTIEPREALYCFTLKLWDEDKKVLVPFPNSVWERARPSGGQAAA</sequence>
<dbReference type="GO" id="GO:0006629">
    <property type="term" value="P:lipid metabolic process"/>
    <property type="evidence" value="ECO:0007669"/>
    <property type="project" value="InterPro"/>
</dbReference>
<keyword evidence="4" id="KW-1185">Reference proteome</keyword>
<dbReference type="EMBL" id="JAAGAB010000002">
    <property type="protein sequence ID" value="NDV00812.1"/>
    <property type="molecule type" value="Genomic_DNA"/>
</dbReference>
<dbReference type="GO" id="GO:0016717">
    <property type="term" value="F:oxidoreductase activity, acting on paired donors, with oxidation of a pair of donors resulting in the reduction of molecular oxygen to two molecules of water"/>
    <property type="evidence" value="ECO:0007669"/>
    <property type="project" value="TreeGrafter"/>
</dbReference>
<evidence type="ECO:0000256" key="1">
    <source>
        <dbReference type="SAM" id="Phobius"/>
    </source>
</evidence>
<dbReference type="Pfam" id="PF00487">
    <property type="entry name" value="FA_desaturase"/>
    <property type="match status" value="1"/>
</dbReference>
<dbReference type="Proteomes" id="UP000474757">
    <property type="component" value="Unassembled WGS sequence"/>
</dbReference>
<name>A0A6B2JZL2_9RHOB</name>
<dbReference type="PANTHER" id="PTHR19353">
    <property type="entry name" value="FATTY ACID DESATURASE 2"/>
    <property type="match status" value="1"/>
</dbReference>
<feature type="transmembrane region" description="Helical" evidence="1">
    <location>
        <begin position="53"/>
        <end position="73"/>
    </location>
</feature>
<comment type="caution">
    <text evidence="3">The sequence shown here is derived from an EMBL/GenBank/DDBJ whole genome shotgun (WGS) entry which is preliminary data.</text>
</comment>
<dbReference type="CDD" id="cd03507">
    <property type="entry name" value="Delta12-FADS-like"/>
    <property type="match status" value="1"/>
</dbReference>
<keyword evidence="1" id="KW-0812">Transmembrane</keyword>
<feature type="transmembrane region" description="Helical" evidence="1">
    <location>
        <begin position="208"/>
        <end position="228"/>
    </location>
</feature>
<accession>A0A6B2JZL2</accession>
<feature type="transmembrane region" description="Helical" evidence="1">
    <location>
        <begin position="26"/>
        <end position="47"/>
    </location>
</feature>
<feature type="domain" description="Fatty acid desaturase" evidence="2">
    <location>
        <begin position="54"/>
        <end position="297"/>
    </location>
</feature>
<keyword evidence="1" id="KW-0472">Membrane</keyword>
<dbReference type="InterPro" id="IPR012171">
    <property type="entry name" value="Fatty_acid_desaturase"/>
</dbReference>
<organism evidence="3 4">
    <name type="scientific">Pseudoroseicyclus tamaricis</name>
    <dbReference type="NCBI Taxonomy" id="2705421"/>
    <lineage>
        <taxon>Bacteria</taxon>
        <taxon>Pseudomonadati</taxon>
        <taxon>Pseudomonadota</taxon>
        <taxon>Alphaproteobacteria</taxon>
        <taxon>Rhodobacterales</taxon>
        <taxon>Paracoccaceae</taxon>
        <taxon>Pseudoroseicyclus</taxon>
    </lineage>
</organism>
<dbReference type="PANTHER" id="PTHR19353:SF73">
    <property type="entry name" value="FATTY ACID DESATURASE"/>
    <property type="match status" value="1"/>
</dbReference>
<evidence type="ECO:0000313" key="4">
    <source>
        <dbReference type="Proteomes" id="UP000474757"/>
    </source>
</evidence>
<reference evidence="3 4" key="1">
    <citation type="submission" date="2020-02" db="EMBL/GenBank/DDBJ databases">
        <title>Pseudoroseicyclus tamarix, sp. nov., isolated from offshore sediment of a Tamarix chinensis forest.</title>
        <authorList>
            <person name="Gai Y."/>
        </authorList>
    </citation>
    <scope>NUCLEOTIDE SEQUENCE [LARGE SCALE GENOMIC DNA]</scope>
    <source>
        <strain evidence="3 4">CLL3-39</strain>
    </source>
</reference>